<dbReference type="Proteomes" id="UP001223390">
    <property type="component" value="Unassembled WGS sequence"/>
</dbReference>
<name>A0ABT7H3F5_9ACTN</name>
<organism evidence="2 3">
    <name type="scientific">Streptomyces katrae</name>
    <dbReference type="NCBI Taxonomy" id="68223"/>
    <lineage>
        <taxon>Bacteria</taxon>
        <taxon>Bacillati</taxon>
        <taxon>Actinomycetota</taxon>
        <taxon>Actinomycetes</taxon>
        <taxon>Kitasatosporales</taxon>
        <taxon>Streptomycetaceae</taxon>
        <taxon>Streptomyces</taxon>
    </lineage>
</organism>
<comment type="caution">
    <text evidence="2">The sequence shown here is derived from an EMBL/GenBank/DDBJ whole genome shotgun (WGS) entry which is preliminary data.</text>
</comment>
<gene>
    <name evidence="2" type="ORF">QEZ40_006207</name>
</gene>
<dbReference type="RefSeq" id="WP_285346026.1">
    <property type="nucleotide sequence ID" value="NZ_JASITI010000061.1"/>
</dbReference>
<proteinExistence type="predicted"/>
<accession>A0ABT7H3F5</accession>
<keyword evidence="1" id="KW-0732">Signal</keyword>
<evidence type="ECO:0000313" key="3">
    <source>
        <dbReference type="Proteomes" id="UP001223390"/>
    </source>
</evidence>
<evidence type="ECO:0008006" key="4">
    <source>
        <dbReference type="Google" id="ProtNLM"/>
    </source>
</evidence>
<evidence type="ECO:0000313" key="2">
    <source>
        <dbReference type="EMBL" id="MDK9500388.1"/>
    </source>
</evidence>
<evidence type="ECO:0000256" key="1">
    <source>
        <dbReference type="SAM" id="SignalP"/>
    </source>
</evidence>
<dbReference type="SUPFAM" id="SSF49478">
    <property type="entry name" value="Cna protein B-type domain"/>
    <property type="match status" value="1"/>
</dbReference>
<keyword evidence="3" id="KW-1185">Reference proteome</keyword>
<dbReference type="EMBL" id="JASITI010000061">
    <property type="protein sequence ID" value="MDK9500388.1"/>
    <property type="molecule type" value="Genomic_DNA"/>
</dbReference>
<protein>
    <recommendedName>
        <fullName evidence="4">Secreted protein</fullName>
    </recommendedName>
</protein>
<sequence>MRTSARLSVLAPLLVSSLAIGPAAFAQAPDAAARVPAGTCKVQADSYSKPPSLKLTGNGFPENTTVEIKSDGGYTNSYKVPTGGNFQLNGLPYGTYTVAGTGCSGGGPAKQGDQQQPNTDAAKTEYDKGYRSGFQAVKDNCQAKPPQTALPPDQNWTDGYNAGAALAAKTFCGGGQNTGTKDKKQEQHDAGYKKGYDTVQQTCNTSPPKTAVAPDPDWLQGYTEGAAAAAAKFCN</sequence>
<feature type="chain" id="PRO_5045683488" description="Secreted protein" evidence="1">
    <location>
        <begin position="29"/>
        <end position="235"/>
    </location>
</feature>
<feature type="signal peptide" evidence="1">
    <location>
        <begin position="1"/>
        <end position="28"/>
    </location>
</feature>
<reference evidence="2 3" key="1">
    <citation type="submission" date="2023-05" db="EMBL/GenBank/DDBJ databases">
        <title>Sequencing and Assembly of Streptomyces sp. NP73.</title>
        <authorList>
            <person name="Konwar A.N."/>
            <person name="Saikia K."/>
            <person name="Thakur D."/>
        </authorList>
    </citation>
    <scope>NUCLEOTIDE SEQUENCE [LARGE SCALE GENOMIC DNA]</scope>
    <source>
        <strain evidence="2 3">NP73</strain>
    </source>
</reference>